<dbReference type="InterPro" id="IPR021443">
    <property type="entry name" value="DUF3093"/>
</dbReference>
<gene>
    <name evidence="2" type="ORF">UFOPK3554_00086</name>
</gene>
<name>A0A6J7XQV0_9ZZZZ</name>
<feature type="transmembrane region" description="Helical" evidence="1">
    <location>
        <begin position="12"/>
        <end position="32"/>
    </location>
</feature>
<accession>A0A6J7XQV0</accession>
<keyword evidence="1" id="KW-1133">Transmembrane helix</keyword>
<evidence type="ECO:0000313" key="2">
    <source>
        <dbReference type="EMBL" id="CAB5239081.1"/>
    </source>
</evidence>
<reference evidence="2" key="1">
    <citation type="submission" date="2020-05" db="EMBL/GenBank/DDBJ databases">
        <authorList>
            <person name="Chiriac C."/>
            <person name="Salcher M."/>
            <person name="Ghai R."/>
            <person name="Kavagutti S V."/>
        </authorList>
    </citation>
    <scope>NUCLEOTIDE SEQUENCE</scope>
</reference>
<organism evidence="2">
    <name type="scientific">freshwater metagenome</name>
    <dbReference type="NCBI Taxonomy" id="449393"/>
    <lineage>
        <taxon>unclassified sequences</taxon>
        <taxon>metagenomes</taxon>
        <taxon>ecological metagenomes</taxon>
    </lineage>
</organism>
<dbReference type="Pfam" id="PF11292">
    <property type="entry name" value="DUF3093"/>
    <property type="match status" value="1"/>
</dbReference>
<evidence type="ECO:0000256" key="1">
    <source>
        <dbReference type="SAM" id="Phobius"/>
    </source>
</evidence>
<dbReference type="AlphaFoldDB" id="A0A6J7XQV0"/>
<keyword evidence="1" id="KW-0472">Membrane</keyword>
<feature type="transmembrane region" description="Helical" evidence="1">
    <location>
        <begin position="38"/>
        <end position="59"/>
    </location>
</feature>
<sequence>MRFREVQRPPIWLLALFYFFFLSLVIAIWAALGNLAALISLVVLTGTLVFIWFIFALVIEVVGSQLRIGNAQIDISYLGHCESLSAADMRRARTRDIDPAAHLEIRFWVSEGIKIALNDSRDPTPYWLVSTSRADELIAILKN</sequence>
<keyword evidence="1" id="KW-0812">Transmembrane</keyword>
<dbReference type="EMBL" id="CAFBSG010000001">
    <property type="protein sequence ID" value="CAB5239081.1"/>
    <property type="molecule type" value="Genomic_DNA"/>
</dbReference>
<proteinExistence type="predicted"/>
<protein>
    <submittedName>
        <fullName evidence="2">Unannotated protein</fullName>
    </submittedName>
</protein>